<evidence type="ECO:0000259" key="2">
    <source>
        <dbReference type="Pfam" id="PF01243"/>
    </source>
</evidence>
<dbReference type="SUPFAM" id="SSF50475">
    <property type="entry name" value="FMN-binding split barrel"/>
    <property type="match status" value="1"/>
</dbReference>
<proteinExistence type="predicted"/>
<keyword evidence="4" id="KW-1185">Reference proteome</keyword>
<protein>
    <submittedName>
        <fullName evidence="3">Heme utilization protein HutZ</fullName>
    </submittedName>
</protein>
<dbReference type="InterPro" id="IPR011576">
    <property type="entry name" value="Pyridox_Oxase_N"/>
</dbReference>
<dbReference type="PANTHER" id="PTHR35176">
    <property type="entry name" value="HEME OXYGENASE HI_0854-RELATED"/>
    <property type="match status" value="1"/>
</dbReference>
<accession>A0ABT0N5U9</accession>
<dbReference type="Pfam" id="PF01243">
    <property type="entry name" value="PNPOx_N"/>
    <property type="match status" value="1"/>
</dbReference>
<dbReference type="InterPro" id="IPR052019">
    <property type="entry name" value="F420H2_bilvrd_red/Heme_oxyg"/>
</dbReference>
<evidence type="ECO:0000313" key="3">
    <source>
        <dbReference type="EMBL" id="MCL2913826.1"/>
    </source>
</evidence>
<evidence type="ECO:0000313" key="4">
    <source>
        <dbReference type="Proteomes" id="UP001202831"/>
    </source>
</evidence>
<reference evidence="3 4" key="1">
    <citation type="submission" date="2022-01" db="EMBL/GenBank/DDBJ databases">
        <title>Whole genome-based taxonomy of the Shewanellaceae.</title>
        <authorList>
            <person name="Martin-Rodriguez A.J."/>
        </authorList>
    </citation>
    <scope>NUCLEOTIDE SEQUENCE [LARGE SCALE GENOMIC DNA]</scope>
    <source>
        <strain evidence="3 4">DSM 21332</strain>
    </source>
</reference>
<gene>
    <name evidence="3" type="primary">hutZ</name>
    <name evidence="3" type="ORF">L2725_08470</name>
</gene>
<feature type="domain" description="Pyridoxamine 5'-phosphate oxidase N-terminal" evidence="2">
    <location>
        <begin position="17"/>
        <end position="148"/>
    </location>
</feature>
<sequence length="187" mass="20959">MSDHQADKAQRLADKLLPEINEFKHSRKTLQLATRNSEGQPNASYSPYALSENGFYILVSDLARHGQNLKMSEQVSVMLVEDESEAKTVFARKRLTFDTTAQRLERDTDAFKEGVLALQQKHGEMVTNLAALGDFNLYRLRPEQGLYVKGFGQAFKLSGAELLDVSWMTDGHHGEAKDPEVTEKVSA</sequence>
<dbReference type="PIRSF" id="PIRSF004633">
    <property type="entry name" value="UCP_PLP_oxd"/>
    <property type="match status" value="1"/>
</dbReference>
<dbReference type="InterPro" id="IPR012349">
    <property type="entry name" value="Split_barrel_FMN-bd"/>
</dbReference>
<comment type="caution">
    <text evidence="3">The sequence shown here is derived from an EMBL/GenBank/DDBJ whole genome shotgun (WGS) entry which is preliminary data.</text>
</comment>
<keyword evidence="1" id="KW-0560">Oxidoreductase</keyword>
<dbReference type="Gene3D" id="2.30.110.10">
    <property type="entry name" value="Electron Transport, Fmn-binding Protein, Chain A"/>
    <property type="match status" value="1"/>
</dbReference>
<dbReference type="RefSeq" id="WP_249248531.1">
    <property type="nucleotide sequence ID" value="NZ_JAKIKT010000002.1"/>
</dbReference>
<dbReference type="InterPro" id="IPR014419">
    <property type="entry name" value="HutZ"/>
</dbReference>
<dbReference type="PANTHER" id="PTHR35176:SF6">
    <property type="entry name" value="HEME OXYGENASE HI_0854-RELATED"/>
    <property type="match status" value="1"/>
</dbReference>
<evidence type="ECO:0000256" key="1">
    <source>
        <dbReference type="ARBA" id="ARBA00023002"/>
    </source>
</evidence>
<dbReference type="Proteomes" id="UP001202831">
    <property type="component" value="Unassembled WGS sequence"/>
</dbReference>
<dbReference type="NCBIfam" id="TIGR04110">
    <property type="entry name" value="heme_HutZ"/>
    <property type="match status" value="1"/>
</dbReference>
<dbReference type="EMBL" id="JAKIKT010000002">
    <property type="protein sequence ID" value="MCL2913826.1"/>
    <property type="molecule type" value="Genomic_DNA"/>
</dbReference>
<name>A0ABT0N5U9_9GAMM</name>
<organism evidence="3 4">
    <name type="scientific">Shewanella corallii</name>
    <dbReference type="NCBI Taxonomy" id="560080"/>
    <lineage>
        <taxon>Bacteria</taxon>
        <taxon>Pseudomonadati</taxon>
        <taxon>Pseudomonadota</taxon>
        <taxon>Gammaproteobacteria</taxon>
        <taxon>Alteromonadales</taxon>
        <taxon>Shewanellaceae</taxon>
        <taxon>Shewanella</taxon>
    </lineage>
</organism>